<name>A0A0M4MXY8_9SPHN</name>
<feature type="transmembrane region" description="Helical" evidence="5">
    <location>
        <begin position="290"/>
        <end position="309"/>
    </location>
</feature>
<feature type="transmembrane region" description="Helical" evidence="5">
    <location>
        <begin position="124"/>
        <end position="142"/>
    </location>
</feature>
<sequence>MRVFKSDAMPGLTYGWIVMAVLGAAVAFLGGSSRVDVVQLIALRPLAFLLLIPALYLATSERLRPGRTPIMLMVALMALMTLQLLPLPPAVWQSLPGRETIAEFEKVAGLGENWRPLSLVPGRTLNTLMSLAIPFCALIAALSSGFRSVTILAAIAIVGVVDASLGILQVASGGTGALYYYAVTNEGTPVGIFANQNHSAVFSALCMMILVQIGTSGEHGLRGAGAKTVIGALYVLVLIAALLSGSRAGFLLTMLAVLFTIFTLWQAIAGSSSAARPRLLRKLPAPSARLLLGFVVLSLASVIAAFAVMGSAPAAGSFAETANFDDMRVRIFPVLVEMLSVFWLPGSGFGSFEEVYHMFEPAELLSPYYINQAHNDWLQFAIEGGIAGIVWLAVALAWLLKAVWAMRNHGDGALRHTVFWLAIIATIVLASAVDYPLRTPIFQLVLGWLAAALVVQKARYRVRA</sequence>
<evidence type="ECO:0000256" key="3">
    <source>
        <dbReference type="ARBA" id="ARBA00022989"/>
    </source>
</evidence>
<evidence type="ECO:0000313" key="7">
    <source>
        <dbReference type="EMBL" id="ALE17888.1"/>
    </source>
</evidence>
<protein>
    <submittedName>
        <fullName evidence="7">Putative binding-protein-dependent transport system protein</fullName>
    </submittedName>
</protein>
<evidence type="ECO:0000313" key="8">
    <source>
        <dbReference type="Proteomes" id="UP000057938"/>
    </source>
</evidence>
<evidence type="ECO:0000256" key="4">
    <source>
        <dbReference type="ARBA" id="ARBA00023136"/>
    </source>
</evidence>
<dbReference type="AlphaFoldDB" id="A0A0M4MXY8"/>
<dbReference type="EMBL" id="CP012669">
    <property type="protein sequence ID" value="ALE17888.1"/>
    <property type="molecule type" value="Genomic_DNA"/>
</dbReference>
<feature type="domain" description="O-antigen ligase-related" evidence="6">
    <location>
        <begin position="233"/>
        <end position="390"/>
    </location>
</feature>
<feature type="transmembrane region" description="Helical" evidence="5">
    <location>
        <begin position="412"/>
        <end position="433"/>
    </location>
</feature>
<dbReference type="InterPro" id="IPR007016">
    <property type="entry name" value="O-antigen_ligase-rel_domated"/>
</dbReference>
<dbReference type="GO" id="GO:0016020">
    <property type="term" value="C:membrane"/>
    <property type="evidence" value="ECO:0007669"/>
    <property type="project" value="UniProtKB-SubCell"/>
</dbReference>
<feature type="transmembrane region" description="Helical" evidence="5">
    <location>
        <begin position="377"/>
        <end position="400"/>
    </location>
</feature>
<evidence type="ECO:0000256" key="5">
    <source>
        <dbReference type="SAM" id="Phobius"/>
    </source>
</evidence>
<keyword evidence="8" id="KW-1185">Reference proteome</keyword>
<keyword evidence="4 5" id="KW-0472">Membrane</keyword>
<evidence type="ECO:0000256" key="2">
    <source>
        <dbReference type="ARBA" id="ARBA00022692"/>
    </source>
</evidence>
<dbReference type="PANTHER" id="PTHR37422">
    <property type="entry name" value="TEICHURONIC ACID BIOSYNTHESIS PROTEIN TUAE"/>
    <property type="match status" value="1"/>
</dbReference>
<feature type="transmembrane region" description="Helical" evidence="5">
    <location>
        <begin position="439"/>
        <end position="455"/>
    </location>
</feature>
<dbReference type="Proteomes" id="UP000057938">
    <property type="component" value="Chromosome"/>
</dbReference>
<dbReference type="InterPro" id="IPR051533">
    <property type="entry name" value="WaaL-like"/>
</dbReference>
<accession>A0A0M4MXY8</accession>
<feature type="transmembrane region" description="Helical" evidence="5">
    <location>
        <begin position="249"/>
        <end position="269"/>
    </location>
</feature>
<proteinExistence type="predicted"/>
<comment type="subcellular location">
    <subcellularLocation>
        <location evidence="1">Membrane</location>
        <topology evidence="1">Multi-pass membrane protein</topology>
    </subcellularLocation>
</comment>
<feature type="transmembrane region" description="Helical" evidence="5">
    <location>
        <begin position="225"/>
        <end position="243"/>
    </location>
</feature>
<feature type="transmembrane region" description="Helical" evidence="5">
    <location>
        <begin position="149"/>
        <end position="172"/>
    </location>
</feature>
<dbReference type="KEGG" id="aep:AMC99_02615"/>
<dbReference type="Pfam" id="PF04932">
    <property type="entry name" value="Wzy_C"/>
    <property type="match status" value="1"/>
</dbReference>
<dbReference type="STRING" id="361183.AMC99_02615"/>
<feature type="transmembrane region" description="Helical" evidence="5">
    <location>
        <begin position="37"/>
        <end position="58"/>
    </location>
</feature>
<dbReference type="RefSeq" id="WP_061927097.1">
    <property type="nucleotide sequence ID" value="NZ_CP012669.1"/>
</dbReference>
<feature type="transmembrane region" description="Helical" evidence="5">
    <location>
        <begin position="12"/>
        <end position="31"/>
    </location>
</feature>
<evidence type="ECO:0000259" key="6">
    <source>
        <dbReference type="Pfam" id="PF04932"/>
    </source>
</evidence>
<dbReference type="PATRIC" id="fig|361183.4.peg.2570"/>
<dbReference type="PANTHER" id="PTHR37422:SF23">
    <property type="entry name" value="TEICHURONIC ACID BIOSYNTHESIS PROTEIN TUAE"/>
    <property type="match status" value="1"/>
</dbReference>
<keyword evidence="3 5" id="KW-1133">Transmembrane helix</keyword>
<organism evidence="7 8">
    <name type="scientific">Altererythrobacter epoxidivorans</name>
    <dbReference type="NCBI Taxonomy" id="361183"/>
    <lineage>
        <taxon>Bacteria</taxon>
        <taxon>Pseudomonadati</taxon>
        <taxon>Pseudomonadota</taxon>
        <taxon>Alphaproteobacteria</taxon>
        <taxon>Sphingomonadales</taxon>
        <taxon>Erythrobacteraceae</taxon>
        <taxon>Altererythrobacter</taxon>
    </lineage>
</organism>
<evidence type="ECO:0000256" key="1">
    <source>
        <dbReference type="ARBA" id="ARBA00004141"/>
    </source>
</evidence>
<keyword evidence="2 5" id="KW-0812">Transmembrane</keyword>
<gene>
    <name evidence="7" type="ORF">AMC99_02615</name>
</gene>
<reference evidence="7 8" key="1">
    <citation type="submission" date="2015-09" db="EMBL/GenBank/DDBJ databases">
        <title>Complete genome sequence of a benzo[a]pyrene-degrading bacterium Altererythrobacter epoxidivorans CGMCC 1.7731T.</title>
        <authorList>
            <person name="Li Z."/>
            <person name="Cheng H."/>
            <person name="Huo Y."/>
            <person name="Xu X."/>
        </authorList>
    </citation>
    <scope>NUCLEOTIDE SEQUENCE [LARGE SCALE GENOMIC DNA]</scope>
    <source>
        <strain evidence="7 8">CGMCC 1.7731</strain>
    </source>
</reference>
<feature type="transmembrane region" description="Helical" evidence="5">
    <location>
        <begin position="70"/>
        <end position="87"/>
    </location>
</feature>